<reference evidence="5" key="1">
    <citation type="submission" date="2019-06" db="EMBL/GenBank/DDBJ databases">
        <title>Alistipes onderdonkii subsp. vulgaris subsp. nov., Alistipes dispar sp. nov. and Alistipes communis sp. nov., isolated from human faeces, and creation of Alistipes onderdonkii subsp. onderdonkii subsp. nov.</title>
        <authorList>
            <person name="Sakamoto M."/>
            <person name="Ikeyama N."/>
            <person name="Ogata Y."/>
            <person name="Suda W."/>
            <person name="Iino T."/>
            <person name="Hattori M."/>
            <person name="Ohkuma M."/>
        </authorList>
    </citation>
    <scope>NUCLEOTIDE SEQUENCE [LARGE SCALE GENOMIC DNA]</scope>
    <source>
        <strain evidence="5">5CBH24</strain>
    </source>
</reference>
<dbReference type="KEGG" id="acou:A5CBH24_10430"/>
<dbReference type="GeneID" id="78341760"/>
<sequence>MKRLLTLVALAATLTASAQVKVVKLWDNASAPHSNEDAGPQKEKNGNLYNTVDTELFIYPTAPDKATGQAVVVCPGGGYRFVSMPREGHEVGEWLSAEGITVVALKYRLPNGHCQVPLEDAEAALRYIRDHAAEYGVDPSRVGIMGFSAGGHLAASAATMLPEEVRPAFAVLVYPVITAEPGKCHKGSFDNLLGTDRTAGDEAQWSLQNRVTASTPPTLLLLADDDRTVPPVNSTLFYEALKRNGVKGCSLRIYPSGGHGGGFNPDRIYRTAWRADVLDWLGTLPNSASH</sequence>
<dbReference type="GO" id="GO:0016787">
    <property type="term" value="F:hydrolase activity"/>
    <property type="evidence" value="ECO:0007669"/>
    <property type="project" value="UniProtKB-KW"/>
</dbReference>
<dbReference type="InterPro" id="IPR013094">
    <property type="entry name" value="AB_hydrolase_3"/>
</dbReference>
<dbReference type="InterPro" id="IPR029058">
    <property type="entry name" value="AB_hydrolase_fold"/>
</dbReference>
<name>A0A4Y1WRL9_9BACT</name>
<feature type="chain" id="PRO_5021363802" description="Alpha/beta hydrolase fold-3 domain-containing protein" evidence="2">
    <location>
        <begin position="19"/>
        <end position="290"/>
    </location>
</feature>
<gene>
    <name evidence="4" type="ORF">A5CBH24_10430</name>
</gene>
<dbReference type="Proteomes" id="UP000318946">
    <property type="component" value="Chromosome"/>
</dbReference>
<evidence type="ECO:0000313" key="4">
    <source>
        <dbReference type="EMBL" id="BBL03730.1"/>
    </source>
</evidence>
<organism evidence="4 5">
    <name type="scientific">Alistipes communis</name>
    <dbReference type="NCBI Taxonomy" id="2585118"/>
    <lineage>
        <taxon>Bacteria</taxon>
        <taxon>Pseudomonadati</taxon>
        <taxon>Bacteroidota</taxon>
        <taxon>Bacteroidia</taxon>
        <taxon>Bacteroidales</taxon>
        <taxon>Rikenellaceae</taxon>
        <taxon>Alistipes</taxon>
    </lineage>
</organism>
<proteinExistence type="predicted"/>
<dbReference type="EMBL" id="AP019735">
    <property type="protein sequence ID" value="BBL03730.1"/>
    <property type="molecule type" value="Genomic_DNA"/>
</dbReference>
<dbReference type="AlphaFoldDB" id="A0A4Y1WRL9"/>
<dbReference type="OrthoDB" id="9796689at2"/>
<keyword evidence="1" id="KW-0378">Hydrolase</keyword>
<keyword evidence="5" id="KW-1185">Reference proteome</keyword>
<dbReference type="InterPro" id="IPR050300">
    <property type="entry name" value="GDXG_lipolytic_enzyme"/>
</dbReference>
<evidence type="ECO:0000259" key="3">
    <source>
        <dbReference type="Pfam" id="PF07859"/>
    </source>
</evidence>
<evidence type="ECO:0000256" key="1">
    <source>
        <dbReference type="ARBA" id="ARBA00022801"/>
    </source>
</evidence>
<dbReference type="Pfam" id="PF07859">
    <property type="entry name" value="Abhydrolase_3"/>
    <property type="match status" value="1"/>
</dbReference>
<accession>A0A4Y1WRL9</accession>
<feature type="signal peptide" evidence="2">
    <location>
        <begin position="1"/>
        <end position="18"/>
    </location>
</feature>
<feature type="domain" description="Alpha/beta hydrolase fold-3" evidence="3">
    <location>
        <begin position="76"/>
        <end position="185"/>
    </location>
</feature>
<dbReference type="Gene3D" id="3.40.50.1820">
    <property type="entry name" value="alpha/beta hydrolase"/>
    <property type="match status" value="1"/>
</dbReference>
<dbReference type="SUPFAM" id="SSF53474">
    <property type="entry name" value="alpha/beta-Hydrolases"/>
    <property type="match status" value="1"/>
</dbReference>
<evidence type="ECO:0000313" key="5">
    <source>
        <dbReference type="Proteomes" id="UP000318946"/>
    </source>
</evidence>
<dbReference type="PANTHER" id="PTHR48081:SF6">
    <property type="entry name" value="PEPTIDASE S9 PROLYL OLIGOPEPTIDASE CATALYTIC DOMAIN-CONTAINING PROTEIN"/>
    <property type="match status" value="1"/>
</dbReference>
<evidence type="ECO:0000256" key="2">
    <source>
        <dbReference type="SAM" id="SignalP"/>
    </source>
</evidence>
<dbReference type="PANTHER" id="PTHR48081">
    <property type="entry name" value="AB HYDROLASE SUPERFAMILY PROTEIN C4A8.06C"/>
    <property type="match status" value="1"/>
</dbReference>
<dbReference type="RefSeq" id="WP_141412400.1">
    <property type="nucleotide sequence ID" value="NZ_AP019735.1"/>
</dbReference>
<protein>
    <recommendedName>
        <fullName evidence="3">Alpha/beta hydrolase fold-3 domain-containing protein</fullName>
    </recommendedName>
</protein>
<keyword evidence="2" id="KW-0732">Signal</keyword>